<dbReference type="EMBL" id="CM041546">
    <property type="protein sequence ID" value="KAI3361613.1"/>
    <property type="molecule type" value="Genomic_DNA"/>
</dbReference>
<dbReference type="Proteomes" id="UP000831701">
    <property type="component" value="Chromosome 16"/>
</dbReference>
<proteinExistence type="predicted"/>
<evidence type="ECO:0000313" key="2">
    <source>
        <dbReference type="Proteomes" id="UP000831701"/>
    </source>
</evidence>
<name>A0ACB8W4A3_9TELE</name>
<accession>A0ACB8W4A3</accession>
<protein>
    <submittedName>
        <fullName evidence="1">Uncharacterized protein</fullName>
    </submittedName>
</protein>
<gene>
    <name evidence="1" type="ORF">L3Q82_013752</name>
</gene>
<keyword evidence="2" id="KW-1185">Reference proteome</keyword>
<evidence type="ECO:0000313" key="1">
    <source>
        <dbReference type="EMBL" id="KAI3361613.1"/>
    </source>
</evidence>
<organism evidence="1 2">
    <name type="scientific">Scortum barcoo</name>
    <name type="common">barcoo grunter</name>
    <dbReference type="NCBI Taxonomy" id="214431"/>
    <lineage>
        <taxon>Eukaryota</taxon>
        <taxon>Metazoa</taxon>
        <taxon>Chordata</taxon>
        <taxon>Craniata</taxon>
        <taxon>Vertebrata</taxon>
        <taxon>Euteleostomi</taxon>
        <taxon>Actinopterygii</taxon>
        <taxon>Neopterygii</taxon>
        <taxon>Teleostei</taxon>
        <taxon>Neoteleostei</taxon>
        <taxon>Acanthomorphata</taxon>
        <taxon>Eupercaria</taxon>
        <taxon>Centrarchiformes</taxon>
        <taxon>Terapontoidei</taxon>
        <taxon>Terapontidae</taxon>
        <taxon>Scortum</taxon>
    </lineage>
</organism>
<comment type="caution">
    <text evidence="1">The sequence shown here is derived from an EMBL/GenBank/DDBJ whole genome shotgun (WGS) entry which is preliminary data.</text>
</comment>
<feature type="non-terminal residue" evidence="1">
    <location>
        <position position="445"/>
    </location>
</feature>
<sequence>MGSTRSSTLTLNTGAPQGCVLSLLLYSLFTHDYVATHSSSTIIKFADDSMTVISDDETDSLQRGGQSPDILVPGQQPPSQRQQNKGADRGLSGGGRERNTSPSQSTGTTEQFPALYKLSSSLNVSHFGINTAAVMPKTNEHSEDLRTRIIDAQKEGKGYKKNAKQFKVPVSTVQSIVKKYKEFNTVKTLQGRGRKATVSTRLARKIQRQVRVNPRITTKALLAELSSTGVTISRQTVQRTLHQGGLHGRRPRKTPLLQPRHVKARLAYAKADIDKNESVWSSVLWSDEIKIELYEHRDVVFVWRKNNEAYKPKNTSLTVKHGGSSLMFWWCFAASGTGKLVKVEGIMKKEQYFKILKENIKQSAENLDMGECWTYQQDSDPKRKAKVVKKWFQDNDVNILEWPSQSLDLNPIENLWVVLKKRVAARKPSSLKDLEAFAKEEWLKL</sequence>
<reference evidence="1" key="1">
    <citation type="submission" date="2022-04" db="EMBL/GenBank/DDBJ databases">
        <title>Jade perch genome.</title>
        <authorList>
            <person name="Chao B."/>
        </authorList>
    </citation>
    <scope>NUCLEOTIDE SEQUENCE</scope>
    <source>
        <strain evidence="1">CB-2022</strain>
    </source>
</reference>